<dbReference type="InterPro" id="IPR018775">
    <property type="entry name" value="RlaP"/>
</dbReference>
<reference evidence="2 3" key="1">
    <citation type="submission" date="2024-06" db="EMBL/GenBank/DDBJ databases">
        <title>The Natural Products Discovery Center: Release of the First 8490 Sequenced Strains for Exploring Actinobacteria Biosynthetic Diversity.</title>
        <authorList>
            <person name="Kalkreuter E."/>
            <person name="Kautsar S.A."/>
            <person name="Yang D."/>
            <person name="Bader C.D."/>
            <person name="Teijaro C.N."/>
            <person name="Fluegel L."/>
            <person name="Davis C.M."/>
            <person name="Simpson J.R."/>
            <person name="Lauterbach L."/>
            <person name="Steele A.D."/>
            <person name="Gui C."/>
            <person name="Meng S."/>
            <person name="Li G."/>
            <person name="Viehrig K."/>
            <person name="Ye F."/>
            <person name="Su P."/>
            <person name="Kiefer A.F."/>
            <person name="Nichols A."/>
            <person name="Cepeda A.J."/>
            <person name="Yan W."/>
            <person name="Fan B."/>
            <person name="Jiang Y."/>
            <person name="Adhikari A."/>
            <person name="Zheng C.-J."/>
            <person name="Schuster L."/>
            <person name="Cowan T.M."/>
            <person name="Smanski M.J."/>
            <person name="Chevrette M.G."/>
            <person name="De Carvalho L.P.S."/>
            <person name="Shen B."/>
        </authorList>
    </citation>
    <scope>NUCLEOTIDE SEQUENCE [LARGE SCALE GENOMIC DNA]</scope>
    <source>
        <strain evidence="2 3">NPDC050100</strain>
    </source>
</reference>
<evidence type="ECO:0000256" key="1">
    <source>
        <dbReference type="SAM" id="MobiDB-lite"/>
    </source>
</evidence>
<gene>
    <name evidence="2" type="ORF">AB0I59_04970</name>
</gene>
<organism evidence="2 3">
    <name type="scientific">Microtetraspora glauca</name>
    <dbReference type="NCBI Taxonomy" id="1996"/>
    <lineage>
        <taxon>Bacteria</taxon>
        <taxon>Bacillati</taxon>
        <taxon>Actinomycetota</taxon>
        <taxon>Actinomycetes</taxon>
        <taxon>Streptosporangiales</taxon>
        <taxon>Streptosporangiaceae</taxon>
        <taxon>Microtetraspora</taxon>
    </lineage>
</organism>
<feature type="region of interest" description="Disordered" evidence="1">
    <location>
        <begin position="257"/>
        <end position="277"/>
    </location>
</feature>
<accession>A0ABV3G8S1</accession>
<name>A0ABV3G8S1_MICGL</name>
<dbReference type="PANTHER" id="PTHR34817:SF1">
    <property type="entry name" value="NUCLEOTIDYLTRANSFERASE"/>
    <property type="match status" value="1"/>
</dbReference>
<dbReference type="RefSeq" id="WP_358130166.1">
    <property type="nucleotide sequence ID" value="NZ_JBFALK010000002.1"/>
</dbReference>
<dbReference type="Proteomes" id="UP001551675">
    <property type="component" value="Unassembled WGS sequence"/>
</dbReference>
<dbReference type="EMBL" id="JBFALK010000002">
    <property type="protein sequence ID" value="MEV0967964.1"/>
    <property type="molecule type" value="Genomic_DNA"/>
</dbReference>
<evidence type="ECO:0000313" key="2">
    <source>
        <dbReference type="EMBL" id="MEV0967964.1"/>
    </source>
</evidence>
<evidence type="ECO:0000313" key="3">
    <source>
        <dbReference type="Proteomes" id="UP001551675"/>
    </source>
</evidence>
<proteinExistence type="predicted"/>
<keyword evidence="3" id="KW-1185">Reference proteome</keyword>
<sequence length="277" mass="30335">MTVIPPAWLADVCAEEPYPLLFATISGAHLYGFPSRDSDVDLRGTHALPIEEVVGLRTGEETISRSWERDGVEVDLVTHDLVKFCRLLLTRNGYVMEQLLSPLVVASSAVHEELVALAPACLTRHHAHHYLGFARTQWGLFERTGELKPLLYTFRVLLTGLRLMRSGELVADLTRLFPEGPPYLPDLVEAKRSAEHGPLPGDGPDPVRLAHDVRALTASLEEARETSELPDAATAGAAVHDLVVRVRLGQPISSSARPFVSRMQRTTNTADSAAKNA</sequence>
<protein>
    <submittedName>
        <fullName evidence="2">Nucleotidyltransferase domain-containing protein</fullName>
    </submittedName>
</protein>
<dbReference type="PANTHER" id="PTHR34817">
    <property type="entry name" value="NUCLEOTIDYLTRANSFERASE"/>
    <property type="match status" value="1"/>
</dbReference>
<comment type="caution">
    <text evidence="2">The sequence shown here is derived from an EMBL/GenBank/DDBJ whole genome shotgun (WGS) entry which is preliminary data.</text>
</comment>
<dbReference type="Pfam" id="PF10127">
    <property type="entry name" value="RlaP"/>
    <property type="match status" value="1"/>
</dbReference>